<comment type="caution">
    <text evidence="1">The sequence shown here is derived from an EMBL/GenBank/DDBJ whole genome shotgun (WGS) entry which is preliminary data.</text>
</comment>
<protein>
    <submittedName>
        <fullName evidence="1">Uncharacterized protein</fullName>
    </submittedName>
</protein>
<dbReference type="AlphaFoldDB" id="A0A9K3LSZ4"/>
<organism evidence="1 2">
    <name type="scientific">Nitzschia inconspicua</name>
    <dbReference type="NCBI Taxonomy" id="303405"/>
    <lineage>
        <taxon>Eukaryota</taxon>
        <taxon>Sar</taxon>
        <taxon>Stramenopiles</taxon>
        <taxon>Ochrophyta</taxon>
        <taxon>Bacillariophyta</taxon>
        <taxon>Bacillariophyceae</taxon>
        <taxon>Bacillariophycidae</taxon>
        <taxon>Bacillariales</taxon>
        <taxon>Bacillariaceae</taxon>
        <taxon>Nitzschia</taxon>
    </lineage>
</organism>
<name>A0A9K3LSZ4_9STRA</name>
<proteinExistence type="predicted"/>
<dbReference type="EMBL" id="JAGRRH010000007">
    <property type="protein sequence ID" value="KAG7366016.1"/>
    <property type="molecule type" value="Genomic_DNA"/>
</dbReference>
<evidence type="ECO:0000313" key="1">
    <source>
        <dbReference type="EMBL" id="KAG7366016.1"/>
    </source>
</evidence>
<reference evidence="1" key="2">
    <citation type="submission" date="2021-04" db="EMBL/GenBank/DDBJ databases">
        <authorList>
            <person name="Podell S."/>
        </authorList>
    </citation>
    <scope>NUCLEOTIDE SEQUENCE</scope>
    <source>
        <strain evidence="1">Hildebrandi</strain>
    </source>
</reference>
<evidence type="ECO:0000313" key="2">
    <source>
        <dbReference type="Proteomes" id="UP000693970"/>
    </source>
</evidence>
<sequence>MSEPRKDSSGDPLFDAALKWAGPRTVTLCERIILTEHQPRDHADAEYLQLMRSSSSEDPSTLRLMPLHSYYGEFRLGHGDPLFKAAMQRWPCTTTEFCEPESNHRKRKLRDGSCTTLVNPLATASMMPFNDIVKLNHLDLEHESIVRERRFVLLDEDGDEQGVSRRVSF</sequence>
<keyword evidence="2" id="KW-1185">Reference proteome</keyword>
<gene>
    <name evidence="1" type="ORF">IV203_028686</name>
</gene>
<reference evidence="1" key="1">
    <citation type="journal article" date="2021" name="Sci. Rep.">
        <title>Diploid genomic architecture of Nitzschia inconspicua, an elite biomass production diatom.</title>
        <authorList>
            <person name="Oliver A."/>
            <person name="Podell S."/>
            <person name="Pinowska A."/>
            <person name="Traller J.C."/>
            <person name="Smith S.R."/>
            <person name="McClure R."/>
            <person name="Beliaev A."/>
            <person name="Bohutskyi P."/>
            <person name="Hill E.A."/>
            <person name="Rabines A."/>
            <person name="Zheng H."/>
            <person name="Allen L.Z."/>
            <person name="Kuo A."/>
            <person name="Grigoriev I.V."/>
            <person name="Allen A.E."/>
            <person name="Hazlebeck D."/>
            <person name="Allen E.E."/>
        </authorList>
    </citation>
    <scope>NUCLEOTIDE SEQUENCE</scope>
    <source>
        <strain evidence="1">Hildebrandi</strain>
    </source>
</reference>
<dbReference type="Proteomes" id="UP000693970">
    <property type="component" value="Unassembled WGS sequence"/>
</dbReference>
<accession>A0A9K3LSZ4</accession>